<evidence type="ECO:0000256" key="3">
    <source>
        <dbReference type="PIRSR" id="PIRSR605511-2"/>
    </source>
</evidence>
<dbReference type="OrthoDB" id="423498at2759"/>
<evidence type="ECO:0000259" key="4">
    <source>
        <dbReference type="Pfam" id="PF08450"/>
    </source>
</evidence>
<sequence length="346" mass="38998">MSASAQTTPQIVHDFTHIQPFIKGYKGRLSEGLTYNKHNNTLLWVDIIAGEVHRATLHGDKHTRSYSNHETFKIPNESIGVIHLTTDPDVVLLGGRIGIASYRFSSGEFNYLWTFDGNPEIIASSSFENEPCQSSYKLRCNDGNIDPNGNIWQGLMFDFPYEPHHQGKLLKIDPLTGKISVEVKDILVPNGINWSKDGKFMYWTSTRDDIIYKFPYDLQTGEINTSEKQVHIRTSPSYLNQPCEGPDGHALTEEEHIFTATWGGSSVAHFDQGGLLVEKFMLPALNITDVLFVEENEMFVCCANKLPEDETLTDESLGGSVFRIVVEGGNHRGVERPYLRFRLVKS</sequence>
<evidence type="ECO:0000256" key="1">
    <source>
        <dbReference type="ARBA" id="ARBA00008853"/>
    </source>
</evidence>
<dbReference type="EMBL" id="JAEUBG010005717">
    <property type="protein sequence ID" value="KAH3673021.1"/>
    <property type="molecule type" value="Genomic_DNA"/>
</dbReference>
<dbReference type="PANTHER" id="PTHR10907">
    <property type="entry name" value="REGUCALCIN"/>
    <property type="match status" value="1"/>
</dbReference>
<dbReference type="PANTHER" id="PTHR10907:SF47">
    <property type="entry name" value="REGUCALCIN"/>
    <property type="match status" value="1"/>
</dbReference>
<dbReference type="InterPro" id="IPR011042">
    <property type="entry name" value="6-blade_b-propeller_TolB-like"/>
</dbReference>
<accession>A0A9P8TBH9</accession>
<keyword evidence="3" id="KW-0862">Zinc</keyword>
<evidence type="ECO:0000256" key="2">
    <source>
        <dbReference type="PIRSR" id="PIRSR605511-1"/>
    </source>
</evidence>
<dbReference type="InterPro" id="IPR005511">
    <property type="entry name" value="SMP-30"/>
</dbReference>
<comment type="caution">
    <text evidence="5">The sequence shown here is derived from an EMBL/GenBank/DDBJ whole genome shotgun (WGS) entry which is preliminary data.</text>
</comment>
<feature type="active site" description="Proton donor/acceptor" evidence="2">
    <location>
        <position position="247"/>
    </location>
</feature>
<comment type="cofactor">
    <cofactor evidence="3">
        <name>Zn(2+)</name>
        <dbReference type="ChEBI" id="CHEBI:29105"/>
    </cofactor>
    <text evidence="3">Binds 1 divalent metal cation per subunit.</text>
</comment>
<dbReference type="InterPro" id="IPR013658">
    <property type="entry name" value="SGL"/>
</dbReference>
<dbReference type="AlphaFoldDB" id="A0A9P8TBH9"/>
<reference evidence="5" key="2">
    <citation type="submission" date="2021-01" db="EMBL/GenBank/DDBJ databases">
        <authorList>
            <person name="Schikora-Tamarit M.A."/>
        </authorList>
    </citation>
    <scope>NUCLEOTIDE SEQUENCE</scope>
    <source>
        <strain evidence="5">CBS2887</strain>
    </source>
</reference>
<protein>
    <recommendedName>
        <fullName evidence="4">SMP-30/Gluconolactonase/LRE-like region domain-containing protein</fullName>
    </recommendedName>
</protein>
<feature type="binding site" evidence="3">
    <location>
        <position position="190"/>
    </location>
    <ligand>
        <name>a divalent metal cation</name>
        <dbReference type="ChEBI" id="CHEBI:60240"/>
    </ligand>
</feature>
<proteinExistence type="inferred from homology"/>
<dbReference type="Gene3D" id="2.120.10.30">
    <property type="entry name" value="TolB, C-terminal domain"/>
    <property type="match status" value="1"/>
</dbReference>
<evidence type="ECO:0000313" key="6">
    <source>
        <dbReference type="Proteomes" id="UP000774326"/>
    </source>
</evidence>
<feature type="binding site" evidence="3">
    <location>
        <position position="139"/>
    </location>
    <ligand>
        <name>substrate</name>
    </ligand>
</feature>
<dbReference type="SUPFAM" id="SSF63829">
    <property type="entry name" value="Calcium-dependent phosphotriesterase"/>
    <property type="match status" value="1"/>
</dbReference>
<dbReference type="GO" id="GO:0004341">
    <property type="term" value="F:gluconolactonase activity"/>
    <property type="evidence" value="ECO:0007669"/>
    <property type="project" value="TreeGrafter"/>
</dbReference>
<comment type="similarity">
    <text evidence="1">Belongs to the SMP-30/CGR1 family.</text>
</comment>
<organism evidence="5 6">
    <name type="scientific">Wickerhamomyces pijperi</name>
    <name type="common">Yeast</name>
    <name type="synonym">Pichia pijperi</name>
    <dbReference type="NCBI Taxonomy" id="599730"/>
    <lineage>
        <taxon>Eukaryota</taxon>
        <taxon>Fungi</taxon>
        <taxon>Dikarya</taxon>
        <taxon>Ascomycota</taxon>
        <taxon>Saccharomycotina</taxon>
        <taxon>Saccharomycetes</taxon>
        <taxon>Phaffomycetales</taxon>
        <taxon>Wickerhamomycetaceae</taxon>
        <taxon>Wickerhamomyces</taxon>
    </lineage>
</organism>
<feature type="binding site" evidence="3">
    <location>
        <position position="31"/>
    </location>
    <ligand>
        <name>a divalent metal cation</name>
        <dbReference type="ChEBI" id="CHEBI:60240"/>
    </ligand>
</feature>
<keyword evidence="3" id="KW-0479">Metal-binding</keyword>
<feature type="domain" description="SMP-30/Gluconolactonase/LRE-like region" evidence="4">
    <location>
        <begin position="29"/>
        <end position="302"/>
    </location>
</feature>
<feature type="binding site" evidence="3">
    <location>
        <position position="247"/>
    </location>
    <ligand>
        <name>a divalent metal cation</name>
        <dbReference type="ChEBI" id="CHEBI:60240"/>
    </ligand>
</feature>
<dbReference type="Pfam" id="PF08450">
    <property type="entry name" value="SGL"/>
    <property type="match status" value="1"/>
</dbReference>
<feature type="binding site" evidence="3">
    <location>
        <position position="141"/>
    </location>
    <ligand>
        <name>substrate</name>
    </ligand>
</feature>
<dbReference type="GO" id="GO:0005509">
    <property type="term" value="F:calcium ion binding"/>
    <property type="evidence" value="ECO:0007669"/>
    <property type="project" value="TreeGrafter"/>
</dbReference>
<name>A0A9P8TBH9_WICPI</name>
<dbReference type="PRINTS" id="PR01790">
    <property type="entry name" value="SMP30FAMILY"/>
</dbReference>
<dbReference type="Proteomes" id="UP000774326">
    <property type="component" value="Unassembled WGS sequence"/>
</dbReference>
<reference evidence="5" key="1">
    <citation type="journal article" date="2021" name="Open Biol.">
        <title>Shared evolutionary footprints suggest mitochondrial oxidative damage underlies multiple complex I losses in fungi.</title>
        <authorList>
            <person name="Schikora-Tamarit M.A."/>
            <person name="Marcet-Houben M."/>
            <person name="Nosek J."/>
            <person name="Gabaldon T."/>
        </authorList>
    </citation>
    <scope>NUCLEOTIDE SEQUENCE</scope>
    <source>
        <strain evidence="5">CBS2887</strain>
    </source>
</reference>
<gene>
    <name evidence="5" type="ORF">WICPIJ_009940</name>
</gene>
<keyword evidence="6" id="KW-1185">Reference proteome</keyword>
<evidence type="ECO:0000313" key="5">
    <source>
        <dbReference type="EMBL" id="KAH3673021.1"/>
    </source>
</evidence>